<evidence type="ECO:0000256" key="12">
    <source>
        <dbReference type="ARBA" id="ARBA00023242"/>
    </source>
</evidence>
<evidence type="ECO:0000256" key="2">
    <source>
        <dbReference type="ARBA" id="ARBA00004496"/>
    </source>
</evidence>
<dbReference type="GO" id="GO:0006915">
    <property type="term" value="P:apoptotic process"/>
    <property type="evidence" value="ECO:0007669"/>
    <property type="project" value="UniProtKB-KW"/>
</dbReference>
<protein>
    <recommendedName>
        <fullName evidence="15">Caspase-8</fullName>
        <ecNumber evidence="14">3.4.22.61</ecNumber>
    </recommendedName>
</protein>
<dbReference type="GO" id="GO:0004197">
    <property type="term" value="F:cysteine-type endopeptidase activity"/>
    <property type="evidence" value="ECO:0007669"/>
    <property type="project" value="InterPro"/>
</dbReference>
<dbReference type="GO" id="GO:0006508">
    <property type="term" value="P:proteolysis"/>
    <property type="evidence" value="ECO:0007669"/>
    <property type="project" value="UniProtKB-KW"/>
</dbReference>
<dbReference type="GO" id="GO:0005886">
    <property type="term" value="C:plasma membrane"/>
    <property type="evidence" value="ECO:0007669"/>
    <property type="project" value="UniProtKB-ARBA"/>
</dbReference>
<dbReference type="CDD" id="cd08792">
    <property type="entry name" value="DED_Caspase_8_10_r1"/>
    <property type="match status" value="1"/>
</dbReference>
<evidence type="ECO:0000313" key="22">
    <source>
        <dbReference type="Proteomes" id="UP001195483"/>
    </source>
</evidence>
<evidence type="ECO:0000259" key="20">
    <source>
        <dbReference type="PROSITE" id="PS50208"/>
    </source>
</evidence>
<evidence type="ECO:0000256" key="10">
    <source>
        <dbReference type="ARBA" id="ARBA00022807"/>
    </source>
</evidence>
<keyword evidence="5" id="KW-0597">Phosphoprotein</keyword>
<gene>
    <name evidence="21" type="ORF">CHS0354_021092</name>
</gene>
<dbReference type="PANTHER" id="PTHR48169">
    <property type="entry name" value="DED DOMAIN-CONTAINING PROTEIN"/>
    <property type="match status" value="1"/>
</dbReference>
<evidence type="ECO:0000256" key="8">
    <source>
        <dbReference type="ARBA" id="ARBA00022737"/>
    </source>
</evidence>
<dbReference type="InterPro" id="IPR002138">
    <property type="entry name" value="Pept_C14_p10"/>
</dbReference>
<evidence type="ECO:0000256" key="1">
    <source>
        <dbReference type="ARBA" id="ARBA00004123"/>
    </source>
</evidence>
<dbReference type="PROSITE" id="PS01122">
    <property type="entry name" value="CASPASE_CYS"/>
    <property type="match status" value="1"/>
</dbReference>
<evidence type="ECO:0000256" key="17">
    <source>
        <dbReference type="SAM" id="MobiDB-lite"/>
    </source>
</evidence>
<comment type="similarity">
    <text evidence="3 16">Belongs to the peptidase C14A family.</text>
</comment>
<keyword evidence="11" id="KW-0865">Zymogen</keyword>
<name>A0AAE0SCY1_9BIVA</name>
<dbReference type="GO" id="GO:0005634">
    <property type="term" value="C:nucleus"/>
    <property type="evidence" value="ECO:0007669"/>
    <property type="project" value="UniProtKB-SubCell"/>
</dbReference>
<sequence>MQCKDDPLSKNYGLDSFFQSSKDELELDTDRVSIRPQTKYEFENGIPPRWSTYEDDHTELKQDPHRVLATGQTESVDCSQHIDSPPSGDSEQTLNAGNLERDAVGCIDEKLSRISTKDSFHKCLIDVDDELGDEDVANLKFLCRDFIPVAKLEKASRALDIFDILERSGKISMGNVDFVLECLLEMHRLDLIKKFGFDPNSVRQKAGQGLCLGPTPFRKLLFELAEDLSDDEVKRIKFVLKNEYLKRGNLQTLETAQELFIFLEKEGKLSVENVQVLYDIFKTIKREELVRQVDQYFRPDRRNTQMGPGPSKFQRVSSFPQTIQLMNGNTASNLQQNLGSQGGQVPGINRSSSAGTIELEESEQPQHPVFSDITLLKIAADMKDISYEDVYLELGLTQNEGLQYIGFNSMERVYRLLKYWRDVKMKDTPRQVLPGLKYICGRFGKKASLQHLDALVPDQQRTYVLQARTDQTPFVDQHDQLPYQRTQTLEQQGVQTLGPVQLEPHVLYGQMDLHDRFGQMGLQQTWKQTRLFNDFIIGSDQVRPGVHFEQVAPQQGMVWPQGNIGQGRSQVQEPVRSQENVEIRSQAQQPVSPRAGSEPYPQEQRQTGPQQMTPTPNVRNIDLETDFPCYKMDARPRGICLIISNKNFTVTAEDADSKEMPARQGTEKDTEYLNQIFTKLNFIVQIKEDLKDFEMARALVDIAQNTDHTRYDCFVCCILSHGALGHVFGSNGKLIPIRDLTSCVQANRCHTLAGKPKLFFIQACQGREKQEGTEIEADGPSVPEDLQMDSGGDMIPNEADFLLGYATVPGYVSFRSRTSGSWYIRKLVQMLDRYHDKIDLMSIMVKVNEEVSKADANVENGRYKQTPAPFVTLRKRLFFR</sequence>
<dbReference type="SUPFAM" id="SSF52129">
    <property type="entry name" value="Caspase-like"/>
    <property type="match status" value="1"/>
</dbReference>
<dbReference type="FunFam" id="3.40.50.1460:FF:000008">
    <property type="entry name" value="caspase-8 isoform X1"/>
    <property type="match status" value="1"/>
</dbReference>
<dbReference type="Gene3D" id="3.40.50.1460">
    <property type="match status" value="1"/>
</dbReference>
<dbReference type="CDD" id="cd00032">
    <property type="entry name" value="CASc"/>
    <property type="match status" value="1"/>
</dbReference>
<evidence type="ECO:0000259" key="18">
    <source>
        <dbReference type="PROSITE" id="PS50168"/>
    </source>
</evidence>
<dbReference type="PROSITE" id="PS50168">
    <property type="entry name" value="DED"/>
    <property type="match status" value="2"/>
</dbReference>
<evidence type="ECO:0000256" key="15">
    <source>
        <dbReference type="ARBA" id="ARBA00068172"/>
    </source>
</evidence>
<evidence type="ECO:0000256" key="11">
    <source>
        <dbReference type="ARBA" id="ARBA00023145"/>
    </source>
</evidence>
<dbReference type="Proteomes" id="UP001195483">
    <property type="component" value="Unassembled WGS sequence"/>
</dbReference>
<dbReference type="GO" id="GO:0005737">
    <property type="term" value="C:cytoplasm"/>
    <property type="evidence" value="ECO:0007669"/>
    <property type="project" value="UniProtKB-SubCell"/>
</dbReference>
<evidence type="ECO:0000256" key="14">
    <source>
        <dbReference type="ARBA" id="ARBA00066479"/>
    </source>
</evidence>
<evidence type="ECO:0000256" key="9">
    <source>
        <dbReference type="ARBA" id="ARBA00022801"/>
    </source>
</evidence>
<dbReference type="PROSITE" id="PS01121">
    <property type="entry name" value="CASPASE_HIS"/>
    <property type="match status" value="1"/>
</dbReference>
<dbReference type="SMART" id="SM00031">
    <property type="entry name" value="DED"/>
    <property type="match status" value="2"/>
</dbReference>
<dbReference type="InterPro" id="IPR001309">
    <property type="entry name" value="Pept_C14_p20"/>
</dbReference>
<dbReference type="InterPro" id="IPR011029">
    <property type="entry name" value="DEATH-like_dom_sf"/>
</dbReference>
<reference evidence="21" key="1">
    <citation type="journal article" date="2021" name="Genome Biol. Evol.">
        <title>A High-Quality Reference Genome for a Parasitic Bivalve with Doubly Uniparental Inheritance (Bivalvia: Unionida).</title>
        <authorList>
            <person name="Smith C.H."/>
        </authorList>
    </citation>
    <scope>NUCLEOTIDE SEQUENCE</scope>
    <source>
        <strain evidence="21">CHS0354</strain>
    </source>
</reference>
<dbReference type="Pfam" id="PF00656">
    <property type="entry name" value="Peptidase_C14"/>
    <property type="match status" value="1"/>
</dbReference>
<dbReference type="GO" id="GO:0051604">
    <property type="term" value="P:protein maturation"/>
    <property type="evidence" value="ECO:0007669"/>
    <property type="project" value="UniProtKB-ARBA"/>
</dbReference>
<dbReference type="InterPro" id="IPR033139">
    <property type="entry name" value="Caspase_cys_AS"/>
</dbReference>
<keyword evidence="6" id="KW-0645">Protease</keyword>
<organism evidence="21 22">
    <name type="scientific">Potamilus streckersoni</name>
    <dbReference type="NCBI Taxonomy" id="2493646"/>
    <lineage>
        <taxon>Eukaryota</taxon>
        <taxon>Metazoa</taxon>
        <taxon>Spiralia</taxon>
        <taxon>Lophotrochozoa</taxon>
        <taxon>Mollusca</taxon>
        <taxon>Bivalvia</taxon>
        <taxon>Autobranchia</taxon>
        <taxon>Heteroconchia</taxon>
        <taxon>Palaeoheterodonta</taxon>
        <taxon>Unionida</taxon>
        <taxon>Unionoidea</taxon>
        <taxon>Unionidae</taxon>
        <taxon>Ambleminae</taxon>
        <taxon>Lampsilini</taxon>
        <taxon>Potamilus</taxon>
    </lineage>
</organism>
<dbReference type="PROSITE" id="PS50207">
    <property type="entry name" value="CASPASE_P10"/>
    <property type="match status" value="1"/>
</dbReference>
<evidence type="ECO:0000256" key="4">
    <source>
        <dbReference type="ARBA" id="ARBA00022490"/>
    </source>
</evidence>
<feature type="domain" description="Caspase family p20" evidence="20">
    <location>
        <begin position="636"/>
        <end position="768"/>
    </location>
</feature>
<evidence type="ECO:0000256" key="5">
    <source>
        <dbReference type="ARBA" id="ARBA00022553"/>
    </source>
</evidence>
<dbReference type="Gene3D" id="1.10.533.10">
    <property type="entry name" value="Death Domain, Fas"/>
    <property type="match status" value="2"/>
</dbReference>
<feature type="region of interest" description="Disordered" evidence="17">
    <location>
        <begin position="71"/>
        <end position="95"/>
    </location>
</feature>
<dbReference type="AlphaFoldDB" id="A0AAE0SCY1"/>
<feature type="region of interest" description="Disordered" evidence="17">
    <location>
        <begin position="332"/>
        <end position="351"/>
    </location>
</feature>
<evidence type="ECO:0000313" key="21">
    <source>
        <dbReference type="EMBL" id="KAK3589762.1"/>
    </source>
</evidence>
<accession>A0AAE0SCY1</accession>
<keyword evidence="8" id="KW-0677">Repeat</keyword>
<dbReference type="InterPro" id="IPR015917">
    <property type="entry name" value="Pept_C14A"/>
</dbReference>
<dbReference type="InterPro" id="IPR029030">
    <property type="entry name" value="Caspase-like_dom_sf"/>
</dbReference>
<keyword evidence="12" id="KW-0539">Nucleus</keyword>
<dbReference type="EC" id="3.4.22.61" evidence="14"/>
<keyword evidence="7" id="KW-0053">Apoptosis</keyword>
<evidence type="ECO:0000256" key="6">
    <source>
        <dbReference type="ARBA" id="ARBA00022670"/>
    </source>
</evidence>
<dbReference type="InterPro" id="IPR011600">
    <property type="entry name" value="Pept_C14_caspase"/>
</dbReference>
<comment type="caution">
    <text evidence="21">The sequence shown here is derived from an EMBL/GenBank/DDBJ whole genome shotgun (WGS) entry which is preliminary data.</text>
</comment>
<feature type="domain" description="DED" evidence="18">
    <location>
        <begin position="119"/>
        <end position="197"/>
    </location>
</feature>
<dbReference type="EMBL" id="JAEAOA010001293">
    <property type="protein sequence ID" value="KAK3589762.1"/>
    <property type="molecule type" value="Genomic_DNA"/>
</dbReference>
<dbReference type="SUPFAM" id="SSF47986">
    <property type="entry name" value="DEATH domain"/>
    <property type="match status" value="2"/>
</dbReference>
<feature type="region of interest" description="Disordered" evidence="17">
    <location>
        <begin position="558"/>
        <end position="618"/>
    </location>
</feature>
<dbReference type="PROSITE" id="PS50208">
    <property type="entry name" value="CASPASE_P20"/>
    <property type="match status" value="1"/>
</dbReference>
<comment type="subcellular location">
    <subcellularLocation>
        <location evidence="2">Cytoplasm</location>
    </subcellularLocation>
    <subcellularLocation>
        <location evidence="1">Nucleus</location>
    </subcellularLocation>
</comment>
<reference evidence="21" key="2">
    <citation type="journal article" date="2021" name="Genome Biol. Evol.">
        <title>Developing a high-quality reference genome for a parasitic bivalve with doubly uniparental inheritance (Bivalvia: Unionida).</title>
        <authorList>
            <person name="Smith C.H."/>
        </authorList>
    </citation>
    <scope>NUCLEOTIDE SEQUENCE</scope>
    <source>
        <strain evidence="21">CHS0354</strain>
        <tissue evidence="21">Mantle</tissue>
    </source>
</reference>
<dbReference type="Pfam" id="PF01335">
    <property type="entry name" value="DED"/>
    <property type="match status" value="2"/>
</dbReference>
<reference evidence="21" key="3">
    <citation type="submission" date="2023-05" db="EMBL/GenBank/DDBJ databases">
        <authorList>
            <person name="Smith C.H."/>
        </authorList>
    </citation>
    <scope>NUCLEOTIDE SEQUENCE</scope>
    <source>
        <strain evidence="21">CHS0354</strain>
        <tissue evidence="21">Mantle</tissue>
    </source>
</reference>
<feature type="domain" description="Caspase family p10" evidence="19">
    <location>
        <begin position="795"/>
        <end position="880"/>
    </location>
</feature>
<evidence type="ECO:0000256" key="16">
    <source>
        <dbReference type="RuleBase" id="RU003971"/>
    </source>
</evidence>
<evidence type="ECO:0000256" key="13">
    <source>
        <dbReference type="ARBA" id="ARBA00051626"/>
    </source>
</evidence>
<evidence type="ECO:0000256" key="3">
    <source>
        <dbReference type="ARBA" id="ARBA00010134"/>
    </source>
</evidence>
<keyword evidence="22" id="KW-1185">Reference proteome</keyword>
<dbReference type="PRINTS" id="PR00376">
    <property type="entry name" value="IL1BCENZYME"/>
</dbReference>
<evidence type="ECO:0000259" key="19">
    <source>
        <dbReference type="PROSITE" id="PS50207"/>
    </source>
</evidence>
<feature type="compositionally biased region" description="Polar residues" evidence="17">
    <location>
        <begin position="566"/>
        <end position="591"/>
    </location>
</feature>
<dbReference type="SMART" id="SM00115">
    <property type="entry name" value="CASc"/>
    <property type="match status" value="1"/>
</dbReference>
<dbReference type="GO" id="GO:0032991">
    <property type="term" value="C:protein-containing complex"/>
    <property type="evidence" value="ECO:0007669"/>
    <property type="project" value="UniProtKB-ARBA"/>
</dbReference>
<feature type="compositionally biased region" description="Polar residues" evidence="17">
    <location>
        <begin position="603"/>
        <end position="618"/>
    </location>
</feature>
<comment type="catalytic activity">
    <reaction evidence="13">
        <text>Strict requirement for Asp at position P1 and has a preferred cleavage sequence of (Leu/Asp/Val)-Glu-Thr-Asp-|-(Gly/Ser/Ala).</text>
        <dbReference type="EC" id="3.4.22.61"/>
    </reaction>
</comment>
<dbReference type="InterPro" id="IPR016129">
    <property type="entry name" value="Caspase_his_AS"/>
</dbReference>
<dbReference type="InterPro" id="IPR001875">
    <property type="entry name" value="DED_dom"/>
</dbReference>
<keyword evidence="4" id="KW-0963">Cytoplasm</keyword>
<keyword evidence="9" id="KW-0378">Hydrolase</keyword>
<dbReference type="GO" id="GO:0042981">
    <property type="term" value="P:regulation of apoptotic process"/>
    <property type="evidence" value="ECO:0007669"/>
    <property type="project" value="InterPro"/>
</dbReference>
<proteinExistence type="inferred from homology"/>
<feature type="domain" description="DED" evidence="18">
    <location>
        <begin position="216"/>
        <end position="295"/>
    </location>
</feature>
<keyword evidence="10" id="KW-0788">Thiol protease</keyword>
<evidence type="ECO:0000256" key="7">
    <source>
        <dbReference type="ARBA" id="ARBA00022703"/>
    </source>
</evidence>
<dbReference type="PANTHER" id="PTHR48169:SF7">
    <property type="entry name" value="CASPASE 10"/>
    <property type="match status" value="1"/>
</dbReference>